<dbReference type="SUPFAM" id="SSF53335">
    <property type="entry name" value="S-adenosyl-L-methionine-dependent methyltransferases"/>
    <property type="match status" value="1"/>
</dbReference>
<evidence type="ECO:0000313" key="2">
    <source>
        <dbReference type="EMBL" id="MFB9903430.1"/>
    </source>
</evidence>
<gene>
    <name evidence="2" type="ORF">ACFFQA_05715</name>
</gene>
<dbReference type="PANTHER" id="PTHR43591">
    <property type="entry name" value="METHYLTRANSFERASE"/>
    <property type="match status" value="1"/>
</dbReference>
<name>A0ABV5ZRA4_9PSEU</name>
<dbReference type="InterPro" id="IPR029063">
    <property type="entry name" value="SAM-dependent_MTases_sf"/>
</dbReference>
<protein>
    <submittedName>
        <fullName evidence="2">Class I SAM-dependent methyltransferase</fullName>
        <ecNumber evidence="2">2.1.1.-</ecNumber>
    </submittedName>
</protein>
<dbReference type="RefSeq" id="WP_377850571.1">
    <property type="nucleotide sequence ID" value="NZ_JBHLZU010000005.1"/>
</dbReference>
<evidence type="ECO:0000259" key="1">
    <source>
        <dbReference type="Pfam" id="PF08241"/>
    </source>
</evidence>
<dbReference type="Gene3D" id="3.40.50.150">
    <property type="entry name" value="Vaccinia Virus protein VP39"/>
    <property type="match status" value="1"/>
</dbReference>
<feature type="domain" description="Methyltransferase type 11" evidence="1">
    <location>
        <begin position="51"/>
        <end position="150"/>
    </location>
</feature>
<comment type="caution">
    <text evidence="2">The sequence shown here is derived from an EMBL/GenBank/DDBJ whole genome shotgun (WGS) entry which is preliminary data.</text>
</comment>
<dbReference type="GO" id="GO:0032259">
    <property type="term" value="P:methylation"/>
    <property type="evidence" value="ECO:0007669"/>
    <property type="project" value="UniProtKB-KW"/>
</dbReference>
<organism evidence="2 3">
    <name type="scientific">Allokutzneria oryzae</name>
    <dbReference type="NCBI Taxonomy" id="1378989"/>
    <lineage>
        <taxon>Bacteria</taxon>
        <taxon>Bacillati</taxon>
        <taxon>Actinomycetota</taxon>
        <taxon>Actinomycetes</taxon>
        <taxon>Pseudonocardiales</taxon>
        <taxon>Pseudonocardiaceae</taxon>
        <taxon>Allokutzneria</taxon>
    </lineage>
</organism>
<sequence length="192" mass="21449">MTTTEIRKGWRTPAVFYRLISSSVLRAVLGWDFPAHNLRQWVEPGTGTTCVEIGSGGGFYTRPLRAHLGEKNTLVALDPAASSMMALREKLSTVDGASMLYLGGDGCKLPFASDSIDTMFYGYSLEEVPDPLAALTEAHRVLKPGGQLVVFLWRPVIMRSRRAPVQRLLDEMFTRHVVRRGPQNIRLSYRKP</sequence>
<dbReference type="PANTHER" id="PTHR43591:SF24">
    <property type="entry name" value="2-METHOXY-6-POLYPRENYL-1,4-BENZOQUINOL METHYLASE, MITOCHONDRIAL"/>
    <property type="match status" value="1"/>
</dbReference>
<evidence type="ECO:0000313" key="3">
    <source>
        <dbReference type="Proteomes" id="UP001589693"/>
    </source>
</evidence>
<dbReference type="Proteomes" id="UP001589693">
    <property type="component" value="Unassembled WGS sequence"/>
</dbReference>
<dbReference type="EC" id="2.1.1.-" evidence="2"/>
<dbReference type="InterPro" id="IPR013216">
    <property type="entry name" value="Methyltransf_11"/>
</dbReference>
<dbReference type="EMBL" id="JBHLZU010000005">
    <property type="protein sequence ID" value="MFB9903430.1"/>
    <property type="molecule type" value="Genomic_DNA"/>
</dbReference>
<dbReference type="GO" id="GO:0008168">
    <property type="term" value="F:methyltransferase activity"/>
    <property type="evidence" value="ECO:0007669"/>
    <property type="project" value="UniProtKB-KW"/>
</dbReference>
<dbReference type="CDD" id="cd02440">
    <property type="entry name" value="AdoMet_MTases"/>
    <property type="match status" value="1"/>
</dbReference>
<accession>A0ABV5ZRA4</accession>
<keyword evidence="2" id="KW-0808">Transferase</keyword>
<reference evidence="2 3" key="1">
    <citation type="submission" date="2024-09" db="EMBL/GenBank/DDBJ databases">
        <authorList>
            <person name="Sun Q."/>
            <person name="Mori K."/>
        </authorList>
    </citation>
    <scope>NUCLEOTIDE SEQUENCE [LARGE SCALE GENOMIC DNA]</scope>
    <source>
        <strain evidence="2 3">TBRC 7907</strain>
    </source>
</reference>
<proteinExistence type="predicted"/>
<dbReference type="Pfam" id="PF08241">
    <property type="entry name" value="Methyltransf_11"/>
    <property type="match status" value="1"/>
</dbReference>
<keyword evidence="2" id="KW-0489">Methyltransferase</keyword>
<keyword evidence="3" id="KW-1185">Reference proteome</keyword>